<dbReference type="InterPro" id="IPR014054">
    <property type="entry name" value="Phage_regulatory_Rha"/>
</dbReference>
<evidence type="ECO:0000313" key="2">
    <source>
        <dbReference type="EMBL" id="QJT21680.1"/>
    </source>
</evidence>
<dbReference type="InterPro" id="IPR005039">
    <property type="entry name" value="Ant_C"/>
</dbReference>
<dbReference type="Proteomes" id="UP000501427">
    <property type="component" value="Chromosome"/>
</dbReference>
<reference evidence="2 3" key="1">
    <citation type="submission" date="2019-03" db="EMBL/GenBank/DDBJ databases">
        <title>Novel transposon Tn6433 accelerates the dissemination of tet(E) in Aeromonas from aerobic biofilm under oxytetracycline stress.</title>
        <authorList>
            <person name="Shi Y."/>
            <person name="Tian Z."/>
            <person name="Zhang Y."/>
            <person name="Zhang H."/>
            <person name="Yang M."/>
        </authorList>
    </citation>
    <scope>NUCLEOTIDE SEQUENCE [LARGE SCALE GENOMIC DNA]</scope>
    <source>
        <strain evidence="2 3">T0.1-19</strain>
    </source>
</reference>
<keyword evidence="2" id="KW-0238">DNA-binding</keyword>
<name>A0A6M4Y9J4_AERME</name>
<dbReference type="AlphaFoldDB" id="A0A6M4Y9J4"/>
<evidence type="ECO:0000259" key="1">
    <source>
        <dbReference type="Pfam" id="PF03374"/>
    </source>
</evidence>
<protein>
    <submittedName>
        <fullName evidence="2">DNA-binding protein</fullName>
    </submittedName>
</protein>
<proteinExistence type="predicted"/>
<dbReference type="RefSeq" id="WP_041205556.1">
    <property type="nucleotide sequence ID" value="NZ_CAWPJG010000001.1"/>
</dbReference>
<dbReference type="Pfam" id="PF09669">
    <property type="entry name" value="Phage_pRha"/>
    <property type="match status" value="1"/>
</dbReference>
<organism evidence="2 3">
    <name type="scientific">Aeromonas media</name>
    <dbReference type="NCBI Taxonomy" id="651"/>
    <lineage>
        <taxon>Bacteria</taxon>
        <taxon>Pseudomonadati</taxon>
        <taxon>Pseudomonadota</taxon>
        <taxon>Gammaproteobacteria</taxon>
        <taxon>Aeromonadales</taxon>
        <taxon>Aeromonadaceae</taxon>
        <taxon>Aeromonas</taxon>
    </lineage>
</organism>
<feature type="domain" description="Antirepressor protein C-terminal" evidence="1">
    <location>
        <begin position="122"/>
        <end position="225"/>
    </location>
</feature>
<gene>
    <name evidence="2" type="ORF">E4184_09745</name>
</gene>
<sequence length="236" mass="26573">MELMMRGATPLTMTSVEIAELTGKRHDNVMADIRKMLVEIQSPEKSGDYQDGRGRTQPCLLLDKDETLCLVAGYSAQLRIRIIRRWQELEQQAHQPAMMIPQTLPEALRLAAELAEQKMALEQKVAMDAPAVEFAKQIASVEKGITLSAFAKTVGLGPNTLFTLLRERKILMSCRGERWNLPMQEYVDRGLFATRESSFDSNGERRISFTPLITGKGQQWLVERLIRDGILRGVAA</sequence>
<dbReference type="GO" id="GO:0003677">
    <property type="term" value="F:DNA binding"/>
    <property type="evidence" value="ECO:0007669"/>
    <property type="project" value="UniProtKB-KW"/>
</dbReference>
<evidence type="ECO:0000313" key="3">
    <source>
        <dbReference type="Proteomes" id="UP000501427"/>
    </source>
</evidence>
<dbReference type="Pfam" id="PF03374">
    <property type="entry name" value="ANT"/>
    <property type="match status" value="1"/>
</dbReference>
<accession>A0A6M4Y9J4</accession>
<dbReference type="EMBL" id="CP038441">
    <property type="protein sequence ID" value="QJT21680.1"/>
    <property type="molecule type" value="Genomic_DNA"/>
</dbReference>